<evidence type="ECO:0000313" key="10">
    <source>
        <dbReference type="Proteomes" id="UP000297258"/>
    </source>
</evidence>
<comment type="similarity">
    <text evidence="1 5">Belongs to the RNA 3'-terminal cyclase family. Type 1 subfamily.</text>
</comment>
<dbReference type="Gene3D" id="3.30.360.20">
    <property type="entry name" value="RNA 3'-terminal phosphate cyclase, insert domain"/>
    <property type="match status" value="1"/>
</dbReference>
<evidence type="ECO:0000256" key="2">
    <source>
        <dbReference type="ARBA" id="ARBA00022598"/>
    </source>
</evidence>
<gene>
    <name evidence="5" type="primary">rtcA</name>
    <name evidence="9" type="ORF">E4O92_23165</name>
</gene>
<evidence type="ECO:0000256" key="4">
    <source>
        <dbReference type="ARBA" id="ARBA00024481"/>
    </source>
</evidence>
<dbReference type="EC" id="6.5.1.4" evidence="5 6"/>
<evidence type="ECO:0000313" key="9">
    <source>
        <dbReference type="EMBL" id="TFW27764.1"/>
    </source>
</evidence>
<dbReference type="Proteomes" id="UP000297258">
    <property type="component" value="Unassembled WGS sequence"/>
</dbReference>
<dbReference type="InterPro" id="IPR013792">
    <property type="entry name" value="RNA3'P_cycl/enolpyr_Trfase_a/b"/>
</dbReference>
<dbReference type="SUPFAM" id="SSF55205">
    <property type="entry name" value="EPT/RTPC-like"/>
    <property type="match status" value="2"/>
</dbReference>
<accession>A0A4Y9SRA7</accession>
<dbReference type="Pfam" id="PF01137">
    <property type="entry name" value="RTC"/>
    <property type="match status" value="1"/>
</dbReference>
<name>A0A4Y9SRA7_9BURK</name>
<comment type="subcellular location">
    <subcellularLocation>
        <location evidence="5">Cytoplasm</location>
    </subcellularLocation>
</comment>
<dbReference type="EMBL" id="SPUM01000146">
    <property type="protein sequence ID" value="TFW27764.1"/>
    <property type="molecule type" value="Genomic_DNA"/>
</dbReference>
<keyword evidence="2 5" id="KW-0436">Ligase</keyword>
<dbReference type="InterPro" id="IPR037136">
    <property type="entry name" value="RNA3'_phos_cyclase_dom_sf"/>
</dbReference>
<feature type="binding site" evidence="5">
    <location>
        <begin position="282"/>
        <end position="286"/>
    </location>
    <ligand>
        <name>ATP</name>
        <dbReference type="ChEBI" id="CHEBI:30616"/>
    </ligand>
</feature>
<comment type="caution">
    <text evidence="9">The sequence shown here is derived from an EMBL/GenBank/DDBJ whole genome shotgun (WGS) entry which is preliminary data.</text>
</comment>
<dbReference type="Gene3D" id="3.65.10.20">
    <property type="entry name" value="RNA 3'-terminal phosphate cyclase domain"/>
    <property type="match status" value="1"/>
</dbReference>
<comment type="function">
    <text evidence="5">Catalyzes the conversion of 3'-phosphate to a 2',3'-cyclic phosphodiester at the end of RNA. The mechanism of action of the enzyme occurs in 3 steps: (A) adenylation of the enzyme by ATP; (B) transfer of adenylate to an RNA-N3'P to produce RNA-N3'PP5'A; (C) and attack of the adjacent 2'-hydroxyl on the 3'-phosphorus in the diester linkage to produce the cyclic end product. The biological role of this enzyme is unknown but it is likely to function in some aspects of cellular RNA processing.</text>
</comment>
<evidence type="ECO:0000256" key="1">
    <source>
        <dbReference type="ARBA" id="ARBA00009206"/>
    </source>
</evidence>
<comment type="catalytic activity">
    <reaction evidence="4 5">
        <text>a 3'-end 3'-phospho-ribonucleotide-RNA + ATP = a 3'-end 2',3'-cyclophospho-ribonucleotide-RNA + AMP + diphosphate</text>
        <dbReference type="Rhea" id="RHEA:23976"/>
        <dbReference type="Rhea" id="RHEA-COMP:10463"/>
        <dbReference type="Rhea" id="RHEA-COMP:10464"/>
        <dbReference type="ChEBI" id="CHEBI:30616"/>
        <dbReference type="ChEBI" id="CHEBI:33019"/>
        <dbReference type="ChEBI" id="CHEBI:83062"/>
        <dbReference type="ChEBI" id="CHEBI:83064"/>
        <dbReference type="ChEBI" id="CHEBI:456215"/>
        <dbReference type="EC" id="6.5.1.4"/>
    </reaction>
</comment>
<feature type="domain" description="RNA 3'-terminal phosphate cyclase insert" evidence="8">
    <location>
        <begin position="182"/>
        <end position="273"/>
    </location>
</feature>
<reference evidence="9 10" key="1">
    <citation type="submission" date="2019-03" db="EMBL/GenBank/DDBJ databases">
        <title>Draft genome of Massilia hortus sp. nov., a novel bacterial species of the Oxalobacteraceae family.</title>
        <authorList>
            <person name="Peta V."/>
            <person name="Raths R."/>
            <person name="Bucking H."/>
        </authorList>
    </citation>
    <scope>NUCLEOTIDE SEQUENCE [LARGE SCALE GENOMIC DNA]</scope>
    <source>
        <strain evidence="9 10">ONC3</strain>
    </source>
</reference>
<feature type="active site" description="Tele-AMP-histidine intermediate" evidence="5">
    <location>
        <position position="307"/>
    </location>
</feature>
<dbReference type="AlphaFoldDB" id="A0A4Y9SRA7"/>
<keyword evidence="3 5" id="KW-0547">Nucleotide-binding</keyword>
<dbReference type="CDD" id="cd00874">
    <property type="entry name" value="RNA_Cyclase_Class_II"/>
    <property type="match status" value="1"/>
</dbReference>
<dbReference type="GO" id="GO:0005737">
    <property type="term" value="C:cytoplasm"/>
    <property type="evidence" value="ECO:0007669"/>
    <property type="project" value="UniProtKB-SubCell"/>
</dbReference>
<dbReference type="HAMAP" id="MF_00200">
    <property type="entry name" value="RTC"/>
    <property type="match status" value="1"/>
</dbReference>
<dbReference type="RefSeq" id="WP_135192033.1">
    <property type="nucleotide sequence ID" value="NZ_SPUM01000146.1"/>
</dbReference>
<feature type="domain" description="RNA 3'-terminal phosphate cyclase" evidence="7">
    <location>
        <begin position="9"/>
        <end position="323"/>
    </location>
</feature>
<dbReference type="PIRSF" id="PIRSF005378">
    <property type="entry name" value="RNA3'_term_phos_cycl_euk"/>
    <property type="match status" value="1"/>
</dbReference>
<evidence type="ECO:0000256" key="5">
    <source>
        <dbReference type="HAMAP-Rule" id="MF_00200"/>
    </source>
</evidence>
<dbReference type="GO" id="GO:0006396">
    <property type="term" value="P:RNA processing"/>
    <property type="evidence" value="ECO:0007669"/>
    <property type="project" value="UniProtKB-UniRule"/>
</dbReference>
<dbReference type="InterPro" id="IPR036553">
    <property type="entry name" value="RPTC_insert"/>
</dbReference>
<dbReference type="PANTHER" id="PTHR11096">
    <property type="entry name" value="RNA 3' TERMINAL PHOSPHATE CYCLASE"/>
    <property type="match status" value="1"/>
</dbReference>
<dbReference type="InterPro" id="IPR013791">
    <property type="entry name" value="RNA3'-term_phos_cycl_insert"/>
</dbReference>
<dbReference type="GO" id="GO:0003963">
    <property type="term" value="F:RNA-3'-phosphate cyclase activity"/>
    <property type="evidence" value="ECO:0007669"/>
    <property type="project" value="UniProtKB-UniRule"/>
</dbReference>
<evidence type="ECO:0000256" key="3">
    <source>
        <dbReference type="ARBA" id="ARBA00022741"/>
    </source>
</evidence>
<evidence type="ECO:0000259" key="7">
    <source>
        <dbReference type="Pfam" id="PF01137"/>
    </source>
</evidence>
<keyword evidence="5" id="KW-0963">Cytoplasm</keyword>
<dbReference type="NCBIfam" id="NF003246">
    <property type="entry name" value="PRK04204.1-2"/>
    <property type="match status" value="1"/>
</dbReference>
<sequence>MIELDGSAGEGGGQILRSALTLSMLTGQPFRIQNIRANRSKPGLMRQHLVAVQAAAEVCGAQTEGAQVGSLALTFTPGAIRGGDYRFAIGTAGSCTLVLQTLVPALLFANRPSTVRVVGGTHNPMAPPAHFLQRAYARTLADLGATVDFQLHRFGFYPAGGGEVTATILPCSGLRPFEWMSRGERVSAYAESFVAGIPAGVAKRELEGIRAGMGWEASQLRECILPADQGPGNALLITLEYEHVTEVFTAIGEKSLRSDVVARLVIKEAQRYLASDGAVGEHLADQLMLPMALAGGGRFTTAKVSLHGRTNAHVIERFLPVRFLFDEQSGVYTCSVESSTGRETQFS</sequence>
<dbReference type="Pfam" id="PF05189">
    <property type="entry name" value="RTC_insert"/>
    <property type="match status" value="1"/>
</dbReference>
<keyword evidence="10" id="KW-1185">Reference proteome</keyword>
<keyword evidence="5" id="KW-0067">ATP-binding</keyword>
<dbReference type="InterPro" id="IPR017770">
    <property type="entry name" value="RNA3'_term_phos_cyc_type_1"/>
</dbReference>
<dbReference type="InterPro" id="IPR023797">
    <property type="entry name" value="RNA3'_phos_cyclase_dom"/>
</dbReference>
<dbReference type="InterPro" id="IPR000228">
    <property type="entry name" value="RNA3'_term_phos_cyc"/>
</dbReference>
<feature type="binding site" evidence="5">
    <location>
        <position position="100"/>
    </location>
    <ligand>
        <name>ATP</name>
        <dbReference type="ChEBI" id="CHEBI:30616"/>
    </ligand>
</feature>
<dbReference type="NCBIfam" id="TIGR03399">
    <property type="entry name" value="RNA_3prim_cycl"/>
    <property type="match status" value="1"/>
</dbReference>
<dbReference type="NCBIfam" id="NF003247">
    <property type="entry name" value="PRK04204.1-3"/>
    <property type="match status" value="1"/>
</dbReference>
<evidence type="ECO:0000256" key="6">
    <source>
        <dbReference type="NCBIfam" id="TIGR03399"/>
    </source>
</evidence>
<dbReference type="GO" id="GO:0005524">
    <property type="term" value="F:ATP binding"/>
    <property type="evidence" value="ECO:0007669"/>
    <property type="project" value="UniProtKB-KW"/>
</dbReference>
<evidence type="ECO:0000259" key="8">
    <source>
        <dbReference type="Pfam" id="PF05189"/>
    </source>
</evidence>
<organism evidence="9 10">
    <name type="scientific">Massilia horti</name>
    <dbReference type="NCBI Taxonomy" id="2562153"/>
    <lineage>
        <taxon>Bacteria</taxon>
        <taxon>Pseudomonadati</taxon>
        <taxon>Pseudomonadota</taxon>
        <taxon>Betaproteobacteria</taxon>
        <taxon>Burkholderiales</taxon>
        <taxon>Oxalobacteraceae</taxon>
        <taxon>Telluria group</taxon>
        <taxon>Massilia</taxon>
    </lineage>
</organism>
<proteinExistence type="inferred from homology"/>
<dbReference type="PANTHER" id="PTHR11096:SF0">
    <property type="entry name" value="RNA 3'-TERMINAL PHOSPHATE CYCLASE"/>
    <property type="match status" value="1"/>
</dbReference>
<dbReference type="OrthoDB" id="9789235at2"/>
<protein>
    <recommendedName>
        <fullName evidence="5 6">RNA 3'-terminal phosphate cyclase</fullName>
        <shortName evidence="5">RNA cyclase</shortName>
        <shortName evidence="5">RNA-3'-phosphate cyclase</shortName>
        <ecNumber evidence="5 6">6.5.1.4</ecNumber>
    </recommendedName>
</protein>
<dbReference type="SUPFAM" id="SSF52913">
    <property type="entry name" value="RNA 3'-terminal phosphate cyclase, RPTC, insert domain"/>
    <property type="match status" value="1"/>
</dbReference>